<evidence type="ECO:0000313" key="5">
    <source>
        <dbReference type="Proteomes" id="UP001165082"/>
    </source>
</evidence>
<dbReference type="Gene3D" id="3.40.50.1170">
    <property type="entry name" value="L-asparaginase, N-terminal domain"/>
    <property type="match status" value="1"/>
</dbReference>
<evidence type="ECO:0000313" key="4">
    <source>
        <dbReference type="EMBL" id="GMH51502.1"/>
    </source>
</evidence>
<name>A0A9W6ZHQ5_9STRA</name>
<keyword evidence="5" id="KW-1185">Reference proteome</keyword>
<sequence length="267" mass="29023">THTQILFNKNLNKTVVFTGSQIPFAEVYNDARRNLIASIIFSSNQDFCEVCLFFNDSLLRGNRSVKQNAFGLDAFGSPNFPPLATLGVNTVTRKDIALPPPTAPFRVFTSFETGIVTVKLIPKFDDEPLYTMVKHSEKLKAVIFEMYGTGNAPGCKKGLMDVLECCRDRGILAVVATQCSKGSVIMGKYSVGKALEGMGCVSAVDMTAEATAVKVAYLMKKVGTMEEIKGLLGVNLRGELSDVGRYETGIFQSKKRGLGRVSPKALV</sequence>
<dbReference type="GO" id="GO:0009066">
    <property type="term" value="P:aspartate family amino acid metabolic process"/>
    <property type="evidence" value="ECO:0007669"/>
    <property type="project" value="UniProtKB-ARBA"/>
</dbReference>
<dbReference type="OrthoDB" id="427002at2759"/>
<dbReference type="PANTHER" id="PTHR11707:SF28">
    <property type="entry name" value="60 KDA LYSOPHOSPHOLIPASE"/>
    <property type="match status" value="1"/>
</dbReference>
<reference evidence="4" key="1">
    <citation type="submission" date="2022-07" db="EMBL/GenBank/DDBJ databases">
        <title>Genome analysis of Parmales, a sister group of diatoms, reveals the evolutionary specialization of diatoms from phago-mixotrophs to photoautotrophs.</title>
        <authorList>
            <person name="Ban H."/>
            <person name="Sato S."/>
            <person name="Yoshikawa S."/>
            <person name="Kazumasa Y."/>
            <person name="Nakamura Y."/>
            <person name="Ichinomiya M."/>
            <person name="Saitoh K."/>
            <person name="Sato N."/>
            <person name="Blanc-Mathieu R."/>
            <person name="Endo H."/>
            <person name="Kuwata A."/>
            <person name="Ogata H."/>
        </authorList>
    </citation>
    <scope>NUCLEOTIDE SEQUENCE</scope>
</reference>
<evidence type="ECO:0000259" key="2">
    <source>
        <dbReference type="Pfam" id="PF00710"/>
    </source>
</evidence>
<organism evidence="4 5">
    <name type="scientific">Triparma retinervis</name>
    <dbReference type="NCBI Taxonomy" id="2557542"/>
    <lineage>
        <taxon>Eukaryota</taxon>
        <taxon>Sar</taxon>
        <taxon>Stramenopiles</taxon>
        <taxon>Ochrophyta</taxon>
        <taxon>Bolidophyceae</taxon>
        <taxon>Parmales</taxon>
        <taxon>Triparmaceae</taxon>
        <taxon>Triparma</taxon>
    </lineage>
</organism>
<dbReference type="GO" id="GO:0004067">
    <property type="term" value="F:asparaginase activity"/>
    <property type="evidence" value="ECO:0007669"/>
    <property type="project" value="UniProtKB-UniRule"/>
</dbReference>
<accession>A0A9W6ZHQ5</accession>
<evidence type="ECO:0000259" key="3">
    <source>
        <dbReference type="Pfam" id="PF17763"/>
    </source>
</evidence>
<protein>
    <recommendedName>
        <fullName evidence="1">asparaginase</fullName>
        <ecNumber evidence="1">3.5.1.1</ecNumber>
    </recommendedName>
</protein>
<comment type="caution">
    <text evidence="4">The sequence shown here is derived from an EMBL/GenBank/DDBJ whole genome shotgun (WGS) entry which is preliminary data.</text>
</comment>
<dbReference type="SMART" id="SM00870">
    <property type="entry name" value="Asparaginase"/>
    <property type="match status" value="1"/>
</dbReference>
<dbReference type="EMBL" id="BRXZ01003281">
    <property type="protein sequence ID" value="GMH51502.1"/>
    <property type="molecule type" value="Genomic_DNA"/>
</dbReference>
<dbReference type="Pfam" id="PF17763">
    <property type="entry name" value="Asparaginase_C"/>
    <property type="match status" value="1"/>
</dbReference>
<dbReference type="InterPro" id="IPR036152">
    <property type="entry name" value="Asp/glu_Ase-like_sf"/>
</dbReference>
<dbReference type="InterPro" id="IPR027473">
    <property type="entry name" value="L-asparaginase_C"/>
</dbReference>
<dbReference type="Gene3D" id="3.40.50.40">
    <property type="match status" value="1"/>
</dbReference>
<proteinExistence type="predicted"/>
<dbReference type="InterPro" id="IPR006034">
    <property type="entry name" value="Asparaginase/glutaminase-like"/>
</dbReference>
<dbReference type="PIRSF" id="PIRSF500176">
    <property type="entry name" value="L_ASNase"/>
    <property type="match status" value="1"/>
</dbReference>
<dbReference type="PIRSF" id="PIRSF001220">
    <property type="entry name" value="L-ASNase_gatD"/>
    <property type="match status" value="1"/>
</dbReference>
<gene>
    <name evidence="4" type="ORF">TrRE_jg2616</name>
</gene>
<dbReference type="EC" id="3.5.1.1" evidence="1"/>
<dbReference type="InterPro" id="IPR037152">
    <property type="entry name" value="L-asparaginase_N_sf"/>
</dbReference>
<dbReference type="PANTHER" id="PTHR11707">
    <property type="entry name" value="L-ASPARAGINASE"/>
    <property type="match status" value="1"/>
</dbReference>
<dbReference type="SUPFAM" id="SSF53774">
    <property type="entry name" value="Glutaminase/Asparaginase"/>
    <property type="match status" value="1"/>
</dbReference>
<dbReference type="PROSITE" id="PS51732">
    <property type="entry name" value="ASN_GLN_ASE_3"/>
    <property type="match status" value="1"/>
</dbReference>
<dbReference type="Proteomes" id="UP001165082">
    <property type="component" value="Unassembled WGS sequence"/>
</dbReference>
<dbReference type="AlphaFoldDB" id="A0A9W6ZHQ5"/>
<feature type="domain" description="L-asparaginase N-terminal" evidence="2">
    <location>
        <begin position="8"/>
        <end position="89"/>
    </location>
</feature>
<dbReference type="Pfam" id="PF00710">
    <property type="entry name" value="Asparaginase"/>
    <property type="match status" value="1"/>
</dbReference>
<evidence type="ECO:0000256" key="1">
    <source>
        <dbReference type="ARBA" id="ARBA00012920"/>
    </source>
</evidence>
<dbReference type="InterPro" id="IPR040919">
    <property type="entry name" value="Asparaginase_C"/>
</dbReference>
<feature type="non-terminal residue" evidence="4">
    <location>
        <position position="1"/>
    </location>
</feature>
<feature type="domain" description="Asparaginase/glutaminase C-terminal" evidence="3">
    <location>
        <begin position="117"/>
        <end position="231"/>
    </location>
</feature>
<dbReference type="InterPro" id="IPR027474">
    <property type="entry name" value="L-asparaginase_N"/>
</dbReference>